<evidence type="ECO:0000313" key="1">
    <source>
        <dbReference type="EMBL" id="KKS94803.1"/>
    </source>
</evidence>
<gene>
    <name evidence="1" type="ORF">UV68_C0002G0003</name>
</gene>
<organism evidence="1 2">
    <name type="scientific">Candidatus Collierbacteria bacterium GW2011_GWC2_43_12</name>
    <dbReference type="NCBI Taxonomy" id="1618390"/>
    <lineage>
        <taxon>Bacteria</taxon>
        <taxon>Candidatus Collieribacteriota</taxon>
    </lineage>
</organism>
<accession>A0A0G1G743</accession>
<dbReference type="EMBL" id="LCFK01000002">
    <property type="protein sequence ID" value="KKS94803.1"/>
    <property type="molecule type" value="Genomic_DNA"/>
</dbReference>
<proteinExistence type="predicted"/>
<protein>
    <submittedName>
        <fullName evidence="1">Uncharacterized protein</fullName>
    </submittedName>
</protein>
<name>A0A0G1G743_9BACT</name>
<dbReference type="Proteomes" id="UP000033980">
    <property type="component" value="Unassembled WGS sequence"/>
</dbReference>
<sequence length="344" mass="39945">MFLFIGTYSLAIQAQRCHIVLMTDAASEVVLKQQVPEHEVTKPNIIFEIIKKVNSNNKEWQENRALQERQQKITAKLSEKFPTRESLVDYLANYCLTRQREHVQFAKKKHFSAKKLSASTVAVGELFEKLVGAENDVFDIYSEINGIAKQEKSEEQRHREIVFIDVLTHPERHGFPTIEYFNIPDIPFIVTWQRDHLALKAVAEVKSGKHLDARAYQQLLPFGIRNSIKITLERLNSLKPEDARRRGLDGFGVGKEMYMLKNFDHLVVLCRDMNTDDKEELIERKGFSDPEEFYEFKKMLEGRHRESKVTLVKSSISRDELTAIFSSIVSDIVKKYKETSPQIR</sequence>
<dbReference type="AlphaFoldDB" id="A0A0G1G743"/>
<reference evidence="1 2" key="1">
    <citation type="journal article" date="2015" name="Nature">
        <title>rRNA introns, odd ribosomes, and small enigmatic genomes across a large radiation of phyla.</title>
        <authorList>
            <person name="Brown C.T."/>
            <person name="Hug L.A."/>
            <person name="Thomas B.C."/>
            <person name="Sharon I."/>
            <person name="Castelle C.J."/>
            <person name="Singh A."/>
            <person name="Wilkins M.J."/>
            <person name="Williams K.H."/>
            <person name="Banfield J.F."/>
        </authorList>
    </citation>
    <scope>NUCLEOTIDE SEQUENCE [LARGE SCALE GENOMIC DNA]</scope>
</reference>
<comment type="caution">
    <text evidence="1">The sequence shown here is derived from an EMBL/GenBank/DDBJ whole genome shotgun (WGS) entry which is preliminary data.</text>
</comment>
<evidence type="ECO:0000313" key="2">
    <source>
        <dbReference type="Proteomes" id="UP000033980"/>
    </source>
</evidence>